<comment type="caution">
    <text evidence="2">The sequence shown here is derived from an EMBL/GenBank/DDBJ whole genome shotgun (WGS) entry which is preliminary data.</text>
</comment>
<proteinExistence type="predicted"/>
<accession>A0ABD3BUM7</accession>
<feature type="compositionally biased region" description="Acidic residues" evidence="1">
    <location>
        <begin position="360"/>
        <end position="375"/>
    </location>
</feature>
<name>A0ABD3BUM7_9LAMI</name>
<dbReference type="PANTHER" id="PTHR33917">
    <property type="entry name" value="PROTEIN EXECUTER 1, CHLOROPLASTIC"/>
    <property type="match status" value="1"/>
</dbReference>
<protein>
    <recommendedName>
        <fullName evidence="4">Protein EXECUTER 1, chloroplastic</fullName>
    </recommendedName>
</protein>
<dbReference type="Pfam" id="PF12014">
    <property type="entry name" value="Cyclin_D1_bind"/>
    <property type="match status" value="1"/>
</dbReference>
<gene>
    <name evidence="2" type="primary">EX1_2</name>
    <name evidence="2" type="ORF">CASFOL_035911</name>
</gene>
<dbReference type="AlphaFoldDB" id="A0ABD3BUM7"/>
<dbReference type="Proteomes" id="UP001632038">
    <property type="component" value="Unassembled WGS sequence"/>
</dbReference>
<dbReference type="EMBL" id="JAVIJP010000066">
    <property type="protein sequence ID" value="KAL3620999.1"/>
    <property type="molecule type" value="Genomic_DNA"/>
</dbReference>
<feature type="region of interest" description="Disordered" evidence="1">
    <location>
        <begin position="359"/>
        <end position="390"/>
    </location>
</feature>
<evidence type="ECO:0000313" key="3">
    <source>
        <dbReference type="Proteomes" id="UP001632038"/>
    </source>
</evidence>
<dbReference type="InterPro" id="IPR044680">
    <property type="entry name" value="EX1/2"/>
</dbReference>
<sequence>MASICSPTFQSPRTDSNPHKLNFAISRFTSSKSSRRSSQSGVALPRVSDYAPCCRCLNRSSGGGDNSGSISGDTGRWDFGIRETVRNAIKLIDDYLSSFRDQEVEGSKVVAENGEEAEWDWEKWMRHFVEVDEQERIVSFLKSQLARAVEREDYEDAARIKVAIAAVAKNDTVGRVMSHLKKFVEEERYGDAAVIRDYAGTGLVGWWAGLSEDATDPYGRIIRISAEYGRYIARIYSPRQLATASDGAPLFEVYLTNNKKGDFKQQAVYLKCKGSPQDPSLPPLKLMESSRSLDPLDARDNKIKLFERSSEDIDSEDRDGDAGFDNILRDMIPGVEVKVVKVTGPEKVDMDIISKVIEQITDEEEEKDYDTEGADTDGGGIKSENDDDHNDIDLGSSASGVNDEGELNQFSVEVVVGDGFVQKFSRGSNIKDLLRVPARLEKMARASFTFTIEEDANENLPSGLGQSPQNKKTKLQTQHSIDHVMPDLTKSIGKGKIPTKVLNDVDELINLIISQAGNRHSLSGSTTFNRIEIPSSSDPLNGLYIGAHGLYTSEVIHMKRKFGQWEEEGNTKKPLKIECYEYVEAVKLTGSVYVPAGQVAFRAKIGKKYQLPHKGIVPEEIGVIARYRGQGRLAEPRFQNPRWVDGELVILDGKYTEGGPVVGFVYSAPEHPLLVLFNQLRLMD</sequence>
<evidence type="ECO:0000313" key="2">
    <source>
        <dbReference type="EMBL" id="KAL3620999.1"/>
    </source>
</evidence>
<feature type="compositionally biased region" description="Polar residues" evidence="1">
    <location>
        <begin position="1"/>
        <end position="15"/>
    </location>
</feature>
<feature type="region of interest" description="Disordered" evidence="1">
    <location>
        <begin position="1"/>
        <end position="20"/>
    </location>
</feature>
<organism evidence="2 3">
    <name type="scientific">Castilleja foliolosa</name>
    <dbReference type="NCBI Taxonomy" id="1961234"/>
    <lineage>
        <taxon>Eukaryota</taxon>
        <taxon>Viridiplantae</taxon>
        <taxon>Streptophyta</taxon>
        <taxon>Embryophyta</taxon>
        <taxon>Tracheophyta</taxon>
        <taxon>Spermatophyta</taxon>
        <taxon>Magnoliopsida</taxon>
        <taxon>eudicotyledons</taxon>
        <taxon>Gunneridae</taxon>
        <taxon>Pentapetalae</taxon>
        <taxon>asterids</taxon>
        <taxon>lamiids</taxon>
        <taxon>Lamiales</taxon>
        <taxon>Orobanchaceae</taxon>
        <taxon>Pedicularideae</taxon>
        <taxon>Castillejinae</taxon>
        <taxon>Castilleja</taxon>
    </lineage>
</organism>
<keyword evidence="3" id="KW-1185">Reference proteome</keyword>
<dbReference type="PANTHER" id="PTHR33917:SF3">
    <property type="entry name" value="PROTEIN EXECUTER 1, CHLOROPLASTIC"/>
    <property type="match status" value="1"/>
</dbReference>
<evidence type="ECO:0008006" key="4">
    <source>
        <dbReference type="Google" id="ProtNLM"/>
    </source>
</evidence>
<evidence type="ECO:0000256" key="1">
    <source>
        <dbReference type="SAM" id="MobiDB-lite"/>
    </source>
</evidence>
<reference evidence="3" key="1">
    <citation type="journal article" date="2024" name="IScience">
        <title>Strigolactones Initiate the Formation of Haustorium-like Structures in Castilleja.</title>
        <authorList>
            <person name="Buerger M."/>
            <person name="Peterson D."/>
            <person name="Chory J."/>
        </authorList>
    </citation>
    <scope>NUCLEOTIDE SEQUENCE [LARGE SCALE GENOMIC DNA]</scope>
</reference>